<organism evidence="1 2">
    <name type="scientific">Rhodopirellula sallentina SM41</name>
    <dbReference type="NCBI Taxonomy" id="1263870"/>
    <lineage>
        <taxon>Bacteria</taxon>
        <taxon>Pseudomonadati</taxon>
        <taxon>Planctomycetota</taxon>
        <taxon>Planctomycetia</taxon>
        <taxon>Pirellulales</taxon>
        <taxon>Pirellulaceae</taxon>
        <taxon>Rhodopirellula</taxon>
    </lineage>
</organism>
<evidence type="ECO:0000313" key="2">
    <source>
        <dbReference type="Proteomes" id="UP000011885"/>
    </source>
</evidence>
<evidence type="ECO:0000313" key="1">
    <source>
        <dbReference type="EMBL" id="EMI52570.1"/>
    </source>
</evidence>
<gene>
    <name evidence="1" type="ORF">RSSM_06003</name>
</gene>
<dbReference type="AlphaFoldDB" id="M5TTT3"/>
<keyword evidence="2" id="KW-1185">Reference proteome</keyword>
<reference evidence="1 2" key="1">
    <citation type="journal article" date="2013" name="Mar. Genomics">
        <title>Expression of sulfatases in Rhodopirellula baltica and the diversity of sulfatases in the genus Rhodopirellula.</title>
        <authorList>
            <person name="Wegner C.E."/>
            <person name="Richter-Heitmann T."/>
            <person name="Klindworth A."/>
            <person name="Klockow C."/>
            <person name="Richter M."/>
            <person name="Achstetter T."/>
            <person name="Glockner F.O."/>
            <person name="Harder J."/>
        </authorList>
    </citation>
    <scope>NUCLEOTIDE SEQUENCE [LARGE SCALE GENOMIC DNA]</scope>
    <source>
        <strain evidence="1 2">SM41</strain>
    </source>
</reference>
<proteinExistence type="predicted"/>
<dbReference type="EMBL" id="ANOH01000420">
    <property type="protein sequence ID" value="EMI52570.1"/>
    <property type="molecule type" value="Genomic_DNA"/>
</dbReference>
<dbReference type="PATRIC" id="fig|1263870.3.peg.6359"/>
<accession>M5TTT3</accession>
<dbReference type="Proteomes" id="UP000011885">
    <property type="component" value="Unassembled WGS sequence"/>
</dbReference>
<name>M5TTT3_9BACT</name>
<sequence>MISATSASGDTPSISVLISHLRLVGGGRSLDFLGRSQQDL</sequence>
<comment type="caution">
    <text evidence="1">The sequence shown here is derived from an EMBL/GenBank/DDBJ whole genome shotgun (WGS) entry which is preliminary data.</text>
</comment>
<protein>
    <submittedName>
        <fullName evidence="1">Uncharacterized protein</fullName>
    </submittedName>
</protein>